<comment type="similarity">
    <text evidence="2">Belongs to the ODC antizyme family.</text>
</comment>
<dbReference type="Proteomes" id="UP000818624">
    <property type="component" value="Chromosome 2"/>
</dbReference>
<sequence length="318" mass="34663">MPVTPRHCRLRSRIEIQRWARMPISPLRWIPWSSGGPDMTSAEMPGPPRPGRRSSVRETAPFTTPAADVPVATTSNYTTDSSLHLPLSPPPSPPRSPPLPALRRPRHPLMEDAAATSVSNLLNEATARMAGASSRPHASVDQTVQTMRHAARFDVPATPDMSPANQDAHHHPTEAAEAFMRRVFVDWTVSRAFQAEDAGVELVCPGWTGAVAQRLHTPEGAGRKLPLDPSTRALYVHMPRSCDRSALRDHILQLLDTASERVCAGRVVFCLERNLPDLSSLLHGLCYVGGQVATRAGQPDPWTGRQPLASLVLVSVTL</sequence>
<organism evidence="7 8">
    <name type="scientific">Malassezia furfur</name>
    <name type="common">Pityriasis versicolor infection agent</name>
    <name type="synonym">Pityrosporum furfur</name>
    <dbReference type="NCBI Taxonomy" id="55194"/>
    <lineage>
        <taxon>Eukaryota</taxon>
        <taxon>Fungi</taxon>
        <taxon>Dikarya</taxon>
        <taxon>Basidiomycota</taxon>
        <taxon>Ustilaginomycotina</taxon>
        <taxon>Malasseziomycetes</taxon>
        <taxon>Malasseziales</taxon>
        <taxon>Malasseziaceae</taxon>
        <taxon>Malassezia</taxon>
    </lineage>
</organism>
<evidence type="ECO:0000256" key="4">
    <source>
        <dbReference type="ARBA" id="ARBA00017712"/>
    </source>
</evidence>
<keyword evidence="8" id="KW-1185">Reference proteome</keyword>
<protein>
    <recommendedName>
        <fullName evidence="4">Ornithine decarboxylase antizyme</fullName>
    </recommendedName>
</protein>
<feature type="compositionally biased region" description="Low complexity" evidence="6">
    <location>
        <begin position="57"/>
        <end position="74"/>
    </location>
</feature>
<feature type="compositionally biased region" description="Pro residues" evidence="6">
    <location>
        <begin position="87"/>
        <end position="100"/>
    </location>
</feature>
<name>A0ABY8ENU3_MALFU</name>
<dbReference type="InterPro" id="IPR002993">
    <property type="entry name" value="ODC_AZ"/>
</dbReference>
<dbReference type="EMBL" id="CP046235">
    <property type="protein sequence ID" value="WFD47213.1"/>
    <property type="molecule type" value="Genomic_DNA"/>
</dbReference>
<dbReference type="InterPro" id="IPR038581">
    <property type="entry name" value="ODC_AZ_sf"/>
</dbReference>
<evidence type="ECO:0000256" key="6">
    <source>
        <dbReference type="SAM" id="MobiDB-lite"/>
    </source>
</evidence>
<proteinExistence type="inferred from homology"/>
<feature type="region of interest" description="Disordered" evidence="6">
    <location>
        <begin position="36"/>
        <end position="104"/>
    </location>
</feature>
<evidence type="ECO:0000313" key="8">
    <source>
        <dbReference type="Proteomes" id="UP000818624"/>
    </source>
</evidence>
<evidence type="ECO:0000256" key="3">
    <source>
        <dbReference type="ARBA" id="ARBA00011486"/>
    </source>
</evidence>
<reference evidence="7 8" key="1">
    <citation type="journal article" date="2020" name="Elife">
        <title>Loss of centromere function drives karyotype evolution in closely related Malassezia species.</title>
        <authorList>
            <person name="Sankaranarayanan S.R."/>
            <person name="Ianiri G."/>
            <person name="Coelho M.A."/>
            <person name="Reza M.H."/>
            <person name="Thimmappa B.C."/>
            <person name="Ganguly P."/>
            <person name="Vadnala R.N."/>
            <person name="Sun S."/>
            <person name="Siddharthan R."/>
            <person name="Tellgren-Roth C."/>
            <person name="Dawson T.L."/>
            <person name="Heitman J."/>
            <person name="Sanyal K."/>
        </authorList>
    </citation>
    <scope>NUCLEOTIDE SEQUENCE [LARGE SCALE GENOMIC DNA]</scope>
    <source>
        <strain evidence="7">CBS14141</strain>
    </source>
</reference>
<dbReference type="InterPro" id="IPR016181">
    <property type="entry name" value="Acyl_CoA_acyltransferase"/>
</dbReference>
<dbReference type="Pfam" id="PF02100">
    <property type="entry name" value="ODC_AZ"/>
    <property type="match status" value="1"/>
</dbReference>
<dbReference type="SUPFAM" id="SSF55729">
    <property type="entry name" value="Acyl-CoA N-acyltransferases (Nat)"/>
    <property type="match status" value="1"/>
</dbReference>
<accession>A0ABY8ENU3</accession>
<evidence type="ECO:0000256" key="1">
    <source>
        <dbReference type="ARBA" id="ARBA00002307"/>
    </source>
</evidence>
<dbReference type="PANTHER" id="PTHR10279">
    <property type="entry name" value="ORNITHINE DECARBOXYLASE ANTIZYME"/>
    <property type="match status" value="1"/>
</dbReference>
<comment type="function">
    <text evidence="1">Ornithine decarboxylase (ODC) antizyme protein that negatively regulates ODC activity and intracellular polyamine biosynthesis in response to increased intracellular polyamine levels. Binds to ODC monomers, inhibiting the assembly of the functional ODC homodimer, and targets the monomers for ubiquitin-independent proteolytic destruction by the 26S proteasome.</text>
</comment>
<evidence type="ECO:0000256" key="2">
    <source>
        <dbReference type="ARBA" id="ARBA00008796"/>
    </source>
</evidence>
<comment type="subunit">
    <text evidence="3">Interacts with ODC and thereby sterically blocks ODC homodimerization.</text>
</comment>
<evidence type="ECO:0000313" key="7">
    <source>
        <dbReference type="EMBL" id="WFD47213.1"/>
    </source>
</evidence>
<dbReference type="Gene3D" id="3.40.630.60">
    <property type="match status" value="1"/>
</dbReference>
<gene>
    <name evidence="7" type="ORF">GLX27_001864</name>
</gene>
<evidence type="ECO:0000256" key="5">
    <source>
        <dbReference type="ARBA" id="ARBA00022758"/>
    </source>
</evidence>
<dbReference type="PANTHER" id="PTHR10279:SF10">
    <property type="entry name" value="ORNITHINE DECARBOXYLASE ANTIZYME"/>
    <property type="match status" value="1"/>
</dbReference>
<keyword evidence="5" id="KW-0688">Ribosomal frameshifting</keyword>